<evidence type="ECO:0000313" key="2">
    <source>
        <dbReference type="Proteomes" id="UP000236291"/>
    </source>
</evidence>
<dbReference type="EMBL" id="ASHM01046571">
    <property type="protein sequence ID" value="PNX84529.1"/>
    <property type="molecule type" value="Genomic_DNA"/>
</dbReference>
<comment type="caution">
    <text evidence="1">The sequence shown here is derived from an EMBL/GenBank/DDBJ whole genome shotgun (WGS) entry which is preliminary data.</text>
</comment>
<evidence type="ECO:0000313" key="1">
    <source>
        <dbReference type="EMBL" id="PNX84529.1"/>
    </source>
</evidence>
<sequence length="161" mass="17987">RFVYQRNAASLNVPDNSLHFKCSGAFTMVVCVPTAIRAGNRQCLHLPPLVRLSSSFHALVLFLLLWPPSESIGVVSLGRLLAELQRWDFHDDCDLQPCENVYPFPLDLCDRLENCFTSASRWAPKYSGEHLNGPLIPSSSSLVANVFRPPLPPLCVRGRQN</sequence>
<reference evidence="1 2" key="2">
    <citation type="journal article" date="2017" name="Front. Plant Sci.">
        <title>Gene Classification and Mining of Molecular Markers Useful in Red Clover (Trifolium pratense) Breeding.</title>
        <authorList>
            <person name="Istvanek J."/>
            <person name="Dluhosova J."/>
            <person name="Dluhos P."/>
            <person name="Patkova L."/>
            <person name="Nedelnik J."/>
            <person name="Repkova J."/>
        </authorList>
    </citation>
    <scope>NUCLEOTIDE SEQUENCE [LARGE SCALE GENOMIC DNA]</scope>
    <source>
        <strain evidence="2">cv. Tatra</strain>
        <tissue evidence="1">Young leaves</tissue>
    </source>
</reference>
<protein>
    <submittedName>
        <fullName evidence="1">Uncharacterized protein</fullName>
    </submittedName>
</protein>
<accession>A0A2K3M165</accession>
<gene>
    <name evidence="1" type="ORF">L195_g040590</name>
</gene>
<name>A0A2K3M165_TRIPR</name>
<organism evidence="1 2">
    <name type="scientific">Trifolium pratense</name>
    <name type="common">Red clover</name>
    <dbReference type="NCBI Taxonomy" id="57577"/>
    <lineage>
        <taxon>Eukaryota</taxon>
        <taxon>Viridiplantae</taxon>
        <taxon>Streptophyta</taxon>
        <taxon>Embryophyta</taxon>
        <taxon>Tracheophyta</taxon>
        <taxon>Spermatophyta</taxon>
        <taxon>Magnoliopsida</taxon>
        <taxon>eudicotyledons</taxon>
        <taxon>Gunneridae</taxon>
        <taxon>Pentapetalae</taxon>
        <taxon>rosids</taxon>
        <taxon>fabids</taxon>
        <taxon>Fabales</taxon>
        <taxon>Fabaceae</taxon>
        <taxon>Papilionoideae</taxon>
        <taxon>50 kb inversion clade</taxon>
        <taxon>NPAAA clade</taxon>
        <taxon>Hologalegina</taxon>
        <taxon>IRL clade</taxon>
        <taxon>Trifolieae</taxon>
        <taxon>Trifolium</taxon>
    </lineage>
</organism>
<dbReference type="Proteomes" id="UP000236291">
    <property type="component" value="Unassembled WGS sequence"/>
</dbReference>
<dbReference type="AlphaFoldDB" id="A0A2K3M165"/>
<feature type="non-terminal residue" evidence="1">
    <location>
        <position position="1"/>
    </location>
</feature>
<reference evidence="1 2" key="1">
    <citation type="journal article" date="2014" name="Am. J. Bot.">
        <title>Genome assembly and annotation for red clover (Trifolium pratense; Fabaceae).</title>
        <authorList>
            <person name="Istvanek J."/>
            <person name="Jaros M."/>
            <person name="Krenek A."/>
            <person name="Repkova J."/>
        </authorList>
    </citation>
    <scope>NUCLEOTIDE SEQUENCE [LARGE SCALE GENOMIC DNA]</scope>
    <source>
        <strain evidence="2">cv. Tatra</strain>
        <tissue evidence="1">Young leaves</tissue>
    </source>
</reference>
<proteinExistence type="predicted"/>